<dbReference type="PANTHER" id="PTHR36930">
    <property type="entry name" value="METAL-SULFUR CLUSTER BIOSYNTHESIS PROTEINS YUAD-RELATED"/>
    <property type="match status" value="1"/>
</dbReference>
<sequence>MELKELIALTGGPGRVEWIGIRPARREALLPCEEVEIGADGLTGDHGRPGKRAVTVIQAEHLDVIAALIGRNVLPQMLRRNIVVSGINLTALKGRSVRMGSALLRWSTVCAPCSRMEEVLGNGGYAALRGHGGWCAEVIEPGTVRVNDRVSALPVG</sequence>
<feature type="domain" description="MOSC" evidence="1">
    <location>
        <begin position="22"/>
        <end position="153"/>
    </location>
</feature>
<dbReference type="AlphaFoldDB" id="A0A6G7VH54"/>
<dbReference type="InterPro" id="IPR011037">
    <property type="entry name" value="Pyrv_Knase-like_insert_dom_sf"/>
</dbReference>
<evidence type="ECO:0000313" key="2">
    <source>
        <dbReference type="EMBL" id="QIK39379.1"/>
    </source>
</evidence>
<dbReference type="GO" id="GO:0030170">
    <property type="term" value="F:pyridoxal phosphate binding"/>
    <property type="evidence" value="ECO:0007669"/>
    <property type="project" value="InterPro"/>
</dbReference>
<evidence type="ECO:0000259" key="1">
    <source>
        <dbReference type="PROSITE" id="PS51340"/>
    </source>
</evidence>
<protein>
    <submittedName>
        <fullName evidence="2">MOSC domain-containing protein</fullName>
    </submittedName>
</protein>
<dbReference type="PROSITE" id="PS51340">
    <property type="entry name" value="MOSC"/>
    <property type="match status" value="1"/>
</dbReference>
<dbReference type="SUPFAM" id="SSF50800">
    <property type="entry name" value="PK beta-barrel domain-like"/>
    <property type="match status" value="1"/>
</dbReference>
<accession>A0A6G7VH54</accession>
<dbReference type="Gene3D" id="2.40.33.20">
    <property type="entry name" value="PK beta-barrel domain-like"/>
    <property type="match status" value="1"/>
</dbReference>
<dbReference type="PANTHER" id="PTHR36930:SF1">
    <property type="entry name" value="MOSC DOMAIN-CONTAINING PROTEIN"/>
    <property type="match status" value="1"/>
</dbReference>
<organism evidence="2 3">
    <name type="scientific">Pontivivens nitratireducens</name>
    <dbReference type="NCBI Taxonomy" id="2758038"/>
    <lineage>
        <taxon>Bacteria</taxon>
        <taxon>Pseudomonadati</taxon>
        <taxon>Pseudomonadota</taxon>
        <taxon>Alphaproteobacteria</taxon>
        <taxon>Rhodobacterales</taxon>
        <taxon>Paracoccaceae</taxon>
        <taxon>Pontivivens</taxon>
    </lineage>
</organism>
<proteinExistence type="predicted"/>
<dbReference type="Pfam" id="PF03473">
    <property type="entry name" value="MOSC"/>
    <property type="match status" value="1"/>
</dbReference>
<dbReference type="Proteomes" id="UP000500791">
    <property type="component" value="Chromosome"/>
</dbReference>
<dbReference type="KEGG" id="mon:G8E03_00570"/>
<dbReference type="GO" id="GO:0030151">
    <property type="term" value="F:molybdenum ion binding"/>
    <property type="evidence" value="ECO:0007669"/>
    <property type="project" value="InterPro"/>
</dbReference>
<dbReference type="EMBL" id="CP049811">
    <property type="protein sequence ID" value="QIK39379.1"/>
    <property type="molecule type" value="Genomic_DNA"/>
</dbReference>
<keyword evidence="3" id="KW-1185">Reference proteome</keyword>
<dbReference type="GO" id="GO:0003824">
    <property type="term" value="F:catalytic activity"/>
    <property type="evidence" value="ECO:0007669"/>
    <property type="project" value="InterPro"/>
</dbReference>
<dbReference type="InterPro" id="IPR052716">
    <property type="entry name" value="MOSC_domain"/>
</dbReference>
<reference evidence="2 3" key="1">
    <citation type="submission" date="2020-03" db="EMBL/GenBank/DDBJ databases">
        <title>Complete genome sequence of Monaibacterium sp. ALG8 with diverse plasmids.</title>
        <authorList>
            <person name="Sun C."/>
        </authorList>
    </citation>
    <scope>NUCLEOTIDE SEQUENCE [LARGE SCALE GENOMIC DNA]</scope>
    <source>
        <strain evidence="2 3">ALG8</strain>
    </source>
</reference>
<dbReference type="InterPro" id="IPR005302">
    <property type="entry name" value="MoCF_Sase_C"/>
</dbReference>
<evidence type="ECO:0000313" key="3">
    <source>
        <dbReference type="Proteomes" id="UP000500791"/>
    </source>
</evidence>
<name>A0A6G7VH54_9RHOB</name>
<dbReference type="RefSeq" id="WP_166187433.1">
    <property type="nucleotide sequence ID" value="NZ_CP049811.1"/>
</dbReference>
<gene>
    <name evidence="2" type="ORF">G8E03_00570</name>
</gene>